<keyword evidence="1" id="KW-0732">Signal</keyword>
<dbReference type="Proteomes" id="UP000663870">
    <property type="component" value="Unassembled WGS sequence"/>
</dbReference>
<organism evidence="2 7">
    <name type="scientific">Rotaria sordida</name>
    <dbReference type="NCBI Taxonomy" id="392033"/>
    <lineage>
        <taxon>Eukaryota</taxon>
        <taxon>Metazoa</taxon>
        <taxon>Spiralia</taxon>
        <taxon>Gnathifera</taxon>
        <taxon>Rotifera</taxon>
        <taxon>Eurotatoria</taxon>
        <taxon>Bdelloidea</taxon>
        <taxon>Philodinida</taxon>
        <taxon>Philodinidae</taxon>
        <taxon>Rotaria</taxon>
    </lineage>
</organism>
<dbReference type="EMBL" id="CAJNOU010000979">
    <property type="protein sequence ID" value="CAF1127368.1"/>
    <property type="molecule type" value="Genomic_DNA"/>
</dbReference>
<comment type="caution">
    <text evidence="2">The sequence shown here is derived from an EMBL/GenBank/DDBJ whole genome shotgun (WGS) entry which is preliminary data.</text>
</comment>
<dbReference type="EMBL" id="CAJNOH010001498">
    <property type="protein sequence ID" value="CAF1223858.1"/>
    <property type="molecule type" value="Genomic_DNA"/>
</dbReference>
<proteinExistence type="predicted"/>
<evidence type="ECO:0000313" key="2">
    <source>
        <dbReference type="EMBL" id="CAF1127368.1"/>
    </source>
</evidence>
<evidence type="ECO:0000313" key="6">
    <source>
        <dbReference type="Proteomes" id="UP000663870"/>
    </source>
</evidence>
<name>A0A814R1R4_9BILA</name>
<evidence type="ECO:0000313" key="3">
    <source>
        <dbReference type="EMBL" id="CAF1223858.1"/>
    </source>
</evidence>
<evidence type="ECO:0000256" key="1">
    <source>
        <dbReference type="SAM" id="SignalP"/>
    </source>
</evidence>
<feature type="chain" id="PRO_5035602246" evidence="1">
    <location>
        <begin position="20"/>
        <end position="154"/>
    </location>
</feature>
<accession>A0A814R1R4</accession>
<keyword evidence="6" id="KW-1185">Reference proteome</keyword>
<evidence type="ECO:0000313" key="4">
    <source>
        <dbReference type="EMBL" id="CAF1504478.1"/>
    </source>
</evidence>
<dbReference type="Proteomes" id="UP000663874">
    <property type="component" value="Unassembled WGS sequence"/>
</dbReference>
<feature type="signal peptide" evidence="1">
    <location>
        <begin position="1"/>
        <end position="19"/>
    </location>
</feature>
<evidence type="ECO:0000313" key="7">
    <source>
        <dbReference type="Proteomes" id="UP000663889"/>
    </source>
</evidence>
<gene>
    <name evidence="5" type="ORF">FNK824_LOCUS4813</name>
    <name evidence="4" type="ORF">JXQ802_LOCUS40621</name>
    <name evidence="3" type="ORF">PYM288_LOCUS26017</name>
    <name evidence="2" type="ORF">SEV965_LOCUS17228</name>
</gene>
<dbReference type="EMBL" id="CAJNOL010002480">
    <property type="protein sequence ID" value="CAF1504478.1"/>
    <property type="molecule type" value="Genomic_DNA"/>
</dbReference>
<sequence>MQTLWQYLVIVAIFAVAYGDFKTKDVQSISSGVSFGMCRGYCRQSINVTSNPLQIMVAKEANFEQKSYPSIRRPFSFSPNQWKELISLLNLNVFEALGDRIGCPDCADGGAEWIQVNWTEGSKRVTFENGRAIKGIEGLIEKLRQMREEYGTQI</sequence>
<protein>
    <submittedName>
        <fullName evidence="2">Uncharacterized protein</fullName>
    </submittedName>
</protein>
<evidence type="ECO:0000313" key="5">
    <source>
        <dbReference type="EMBL" id="CAF3628922.1"/>
    </source>
</evidence>
<dbReference type="Proteomes" id="UP000663889">
    <property type="component" value="Unassembled WGS sequence"/>
</dbReference>
<dbReference type="AlphaFoldDB" id="A0A814R1R4"/>
<dbReference type="EMBL" id="CAJOBE010000363">
    <property type="protein sequence ID" value="CAF3628922.1"/>
    <property type="molecule type" value="Genomic_DNA"/>
</dbReference>
<reference evidence="2" key="1">
    <citation type="submission" date="2021-02" db="EMBL/GenBank/DDBJ databases">
        <authorList>
            <person name="Nowell W R."/>
        </authorList>
    </citation>
    <scope>NUCLEOTIDE SEQUENCE</scope>
</reference>
<dbReference type="Proteomes" id="UP000663854">
    <property type="component" value="Unassembled WGS sequence"/>
</dbReference>